<evidence type="ECO:0000256" key="4">
    <source>
        <dbReference type="SAM" id="MobiDB-lite"/>
    </source>
</evidence>
<dbReference type="Pfam" id="PF25876">
    <property type="entry name" value="HH_MFP_RND"/>
    <property type="match status" value="1"/>
</dbReference>
<dbReference type="SUPFAM" id="SSF111369">
    <property type="entry name" value="HlyD-like secretion proteins"/>
    <property type="match status" value="1"/>
</dbReference>
<dbReference type="GO" id="GO:0022857">
    <property type="term" value="F:transmembrane transporter activity"/>
    <property type="evidence" value="ECO:0007669"/>
    <property type="project" value="InterPro"/>
</dbReference>
<dbReference type="InterPro" id="IPR058624">
    <property type="entry name" value="MdtA-like_HH"/>
</dbReference>
<evidence type="ECO:0000313" key="10">
    <source>
        <dbReference type="EMBL" id="RIY41783.1"/>
    </source>
</evidence>
<accession>A0A3A1YU58</accession>
<evidence type="ECO:0000313" key="11">
    <source>
        <dbReference type="Proteomes" id="UP000266206"/>
    </source>
</evidence>
<keyword evidence="5" id="KW-0732">Signal</keyword>
<dbReference type="Pfam" id="PF25917">
    <property type="entry name" value="BSH_RND"/>
    <property type="match status" value="1"/>
</dbReference>
<dbReference type="NCBIfam" id="TIGR01730">
    <property type="entry name" value="RND_mfp"/>
    <property type="match status" value="1"/>
</dbReference>
<dbReference type="EMBL" id="NQYH01000002">
    <property type="protein sequence ID" value="RIY41783.1"/>
    <property type="molecule type" value="Genomic_DNA"/>
</dbReference>
<evidence type="ECO:0000256" key="1">
    <source>
        <dbReference type="ARBA" id="ARBA00004196"/>
    </source>
</evidence>
<dbReference type="Gene3D" id="2.40.420.20">
    <property type="match status" value="1"/>
</dbReference>
<protein>
    <submittedName>
        <fullName evidence="10">Efflux transporter periplasmic adaptor subunit</fullName>
    </submittedName>
</protein>
<evidence type="ECO:0000256" key="5">
    <source>
        <dbReference type="SAM" id="SignalP"/>
    </source>
</evidence>
<organism evidence="10 11">
    <name type="scientific">Neopusillimonas maritima</name>
    <dbReference type="NCBI Taxonomy" id="2026239"/>
    <lineage>
        <taxon>Bacteria</taxon>
        <taxon>Pseudomonadati</taxon>
        <taxon>Pseudomonadota</taxon>
        <taxon>Betaproteobacteria</taxon>
        <taxon>Burkholderiales</taxon>
        <taxon>Alcaligenaceae</taxon>
        <taxon>Neopusillimonas</taxon>
    </lineage>
</organism>
<dbReference type="GO" id="GO:0046677">
    <property type="term" value="P:response to antibiotic"/>
    <property type="evidence" value="ECO:0007669"/>
    <property type="project" value="TreeGrafter"/>
</dbReference>
<dbReference type="PANTHER" id="PTHR30158:SF3">
    <property type="entry name" value="MULTIDRUG EFFLUX PUMP SUBUNIT ACRA-RELATED"/>
    <property type="match status" value="1"/>
</dbReference>
<feature type="domain" description="Multidrug resistance protein MdtA-like beta-barrel" evidence="8">
    <location>
        <begin position="213"/>
        <end position="301"/>
    </location>
</feature>
<feature type="chain" id="PRO_5017251937" evidence="5">
    <location>
        <begin position="25"/>
        <end position="416"/>
    </location>
</feature>
<evidence type="ECO:0000256" key="2">
    <source>
        <dbReference type="ARBA" id="ARBA00009477"/>
    </source>
</evidence>
<feature type="coiled-coil region" evidence="3">
    <location>
        <begin position="137"/>
        <end position="171"/>
    </location>
</feature>
<feature type="domain" description="Multidrug resistance protein MdtA-like barrel-sandwich hybrid" evidence="7">
    <location>
        <begin position="67"/>
        <end position="208"/>
    </location>
</feature>
<dbReference type="InterPro" id="IPR058626">
    <property type="entry name" value="MdtA-like_b-barrel"/>
</dbReference>
<dbReference type="GO" id="GO:0005886">
    <property type="term" value="C:plasma membrane"/>
    <property type="evidence" value="ECO:0007669"/>
    <property type="project" value="TreeGrafter"/>
</dbReference>
<dbReference type="Pfam" id="PF25967">
    <property type="entry name" value="RND-MFP_C"/>
    <property type="match status" value="1"/>
</dbReference>
<gene>
    <name evidence="10" type="ORF">CJP73_04900</name>
</gene>
<reference evidence="10 11" key="1">
    <citation type="submission" date="2017-08" db="EMBL/GenBank/DDBJ databases">
        <title>Pusillimonas indicus sp. nov., a member of the family Alcaligenaceae isolated from surface seawater.</title>
        <authorList>
            <person name="Li J."/>
        </authorList>
    </citation>
    <scope>NUCLEOTIDE SEQUENCE [LARGE SCALE GENOMIC DNA]</scope>
    <source>
        <strain evidence="10 11">L52-1-41</strain>
    </source>
</reference>
<dbReference type="OrthoDB" id="9783047at2"/>
<dbReference type="PROSITE" id="PS51257">
    <property type="entry name" value="PROKAR_LIPOPROTEIN"/>
    <property type="match status" value="1"/>
</dbReference>
<dbReference type="Gene3D" id="1.10.287.470">
    <property type="entry name" value="Helix hairpin bin"/>
    <property type="match status" value="1"/>
</dbReference>
<dbReference type="InterPro" id="IPR006143">
    <property type="entry name" value="RND_pump_MFP"/>
</dbReference>
<dbReference type="Gene3D" id="2.40.30.170">
    <property type="match status" value="1"/>
</dbReference>
<feature type="compositionally biased region" description="Low complexity" evidence="4">
    <location>
        <begin position="383"/>
        <end position="399"/>
    </location>
</feature>
<dbReference type="RefSeq" id="WP_119515654.1">
    <property type="nucleotide sequence ID" value="NZ_NQYH01000002.1"/>
</dbReference>
<evidence type="ECO:0000259" key="7">
    <source>
        <dbReference type="Pfam" id="PF25917"/>
    </source>
</evidence>
<comment type="subcellular location">
    <subcellularLocation>
        <location evidence="1">Cell envelope</location>
    </subcellularLocation>
</comment>
<dbReference type="InterPro" id="IPR058627">
    <property type="entry name" value="MdtA-like_C"/>
</dbReference>
<evidence type="ECO:0000256" key="3">
    <source>
        <dbReference type="SAM" id="Coils"/>
    </source>
</evidence>
<feature type="domain" description="Multidrug resistance protein MdtA-like alpha-helical hairpin" evidence="6">
    <location>
        <begin position="107"/>
        <end position="175"/>
    </location>
</feature>
<proteinExistence type="inferred from homology"/>
<evidence type="ECO:0000259" key="8">
    <source>
        <dbReference type="Pfam" id="PF25944"/>
    </source>
</evidence>
<name>A0A3A1YU58_9BURK</name>
<comment type="similarity">
    <text evidence="2">Belongs to the membrane fusion protein (MFP) (TC 8.A.1) family.</text>
</comment>
<evidence type="ECO:0000259" key="6">
    <source>
        <dbReference type="Pfam" id="PF25876"/>
    </source>
</evidence>
<dbReference type="GO" id="GO:0030313">
    <property type="term" value="C:cell envelope"/>
    <property type="evidence" value="ECO:0007669"/>
    <property type="project" value="UniProtKB-SubCell"/>
</dbReference>
<dbReference type="AlphaFoldDB" id="A0A3A1YU58"/>
<feature type="signal peptide" evidence="5">
    <location>
        <begin position="1"/>
        <end position="24"/>
    </location>
</feature>
<keyword evidence="3" id="KW-0175">Coiled coil</keyword>
<dbReference type="Gene3D" id="2.40.50.100">
    <property type="match status" value="1"/>
</dbReference>
<comment type="caution">
    <text evidence="10">The sequence shown here is derived from an EMBL/GenBank/DDBJ whole genome shotgun (WGS) entry which is preliminary data.</text>
</comment>
<dbReference type="FunFam" id="2.40.420.20:FF:000001">
    <property type="entry name" value="Efflux RND transporter periplasmic adaptor subunit"/>
    <property type="match status" value="1"/>
</dbReference>
<dbReference type="Pfam" id="PF25944">
    <property type="entry name" value="Beta-barrel_RND"/>
    <property type="match status" value="1"/>
</dbReference>
<evidence type="ECO:0000259" key="9">
    <source>
        <dbReference type="Pfam" id="PF25967"/>
    </source>
</evidence>
<sequence>MLKPRLSGWQRTSFIVLLSAGLLAACSEEPEQKPQGMKIPVNVVTVEPTSTEVTVNLPGRVEAIKDAQIRARVNGIVTDIKFEQGGDVKQGQSLFTIDPAPYQAVLDGAKAQLLQAQADAKSARLLAQRYARLVKDNAVSRQEYDNAQAAAAQAEAAIAAAKAAVQSAQIDLGYTEVVSPIDGRIGKSYVTEGALVSATQATQLALVQQLDEVYVDITRSTSEVMQLRKALESGMLEQAPDGSAKVEVMLEDGTLYPETGKLLFSGVTVDPATGQVSLRAVFPNKDEILLPGMYVRVKLGQGVDRKALLVPQQAVQRSPDGSSTMMLVKDGKVAATPVKVGQLLDNKWLITDGLSAGDVVIVAGFQKIRPGAPVQPIPWNPDQPAGAAAGQQANGAAKATPTEGGGPSGTAGESSK</sequence>
<dbReference type="Proteomes" id="UP000266206">
    <property type="component" value="Unassembled WGS sequence"/>
</dbReference>
<dbReference type="PANTHER" id="PTHR30158">
    <property type="entry name" value="ACRA/E-RELATED COMPONENT OF DRUG EFFLUX TRANSPORTER"/>
    <property type="match status" value="1"/>
</dbReference>
<feature type="domain" description="Multidrug resistance protein MdtA-like C-terminal permuted SH3" evidence="9">
    <location>
        <begin position="307"/>
        <end position="367"/>
    </location>
</feature>
<dbReference type="InterPro" id="IPR058625">
    <property type="entry name" value="MdtA-like_BSH"/>
</dbReference>
<feature type="region of interest" description="Disordered" evidence="4">
    <location>
        <begin position="373"/>
        <end position="416"/>
    </location>
</feature>